<keyword evidence="2" id="KW-1185">Reference proteome</keyword>
<reference evidence="1" key="1">
    <citation type="submission" date="2021-05" db="EMBL/GenBank/DDBJ databases">
        <title>The genome of the haptophyte Pavlova lutheri (Diacronema luteri, Pavlovales) - a model for lipid biosynthesis in eukaryotic algae.</title>
        <authorList>
            <person name="Hulatt C.J."/>
            <person name="Posewitz M.C."/>
        </authorList>
    </citation>
    <scope>NUCLEOTIDE SEQUENCE</scope>
    <source>
        <strain evidence="1">NIVA-4/92</strain>
    </source>
</reference>
<proteinExistence type="predicted"/>
<name>A0A8J5XZ97_DIALT</name>
<dbReference type="EMBL" id="JAGTXO010000004">
    <property type="protein sequence ID" value="KAG8468694.1"/>
    <property type="molecule type" value="Genomic_DNA"/>
</dbReference>
<accession>A0A8J5XZ97</accession>
<dbReference type="AlphaFoldDB" id="A0A8J5XZ97"/>
<evidence type="ECO:0000313" key="2">
    <source>
        <dbReference type="Proteomes" id="UP000751190"/>
    </source>
</evidence>
<comment type="caution">
    <text evidence="1">The sequence shown here is derived from an EMBL/GenBank/DDBJ whole genome shotgun (WGS) entry which is preliminary data.</text>
</comment>
<dbReference type="OrthoDB" id="10586471at2759"/>
<sequence>MPSSDCLAKFDVERHLLAQPFTPLTPPSKAFLTTCPVNGFSNQLIALFAAAALARDLGGLPFWIPPLVLDNLDDLRPGVPDAERANFCASCYEHVARARTIHADEVMNVSRIEAVGGVRFPANALGARSFHRSRTVLDVCNAQRHTLAFGDARCEPPDRVGAASTGALARSAVQGAAAYACVRDAVKRSLLNTSSTAAPLWVRFGPSVQPYYSLCARPPLHLPAFFEPSAAVVAVSDSVWPRMLRRRASIAHYRDQRLPTPTPPGSTPRACAHIRLSLPGELDGWDKLGSPFTETIPAQVTSLRVWLGPLLSKHVPVLVLSDAPWLLQRLIPELDGCIADGGCIFAEAVLDDLVEQHARSTGASASAHFRSATAQLACSAASHLLLTPKSSFSKMIRMLALRRAQPIRFAYTRARVRFAALAADLSLLSSVRRCSRTEGHVWDDEARKVCIVAAVEQALPHVTHVIASRKRR</sequence>
<dbReference type="Proteomes" id="UP000751190">
    <property type="component" value="Unassembled WGS sequence"/>
</dbReference>
<protein>
    <submittedName>
        <fullName evidence="1">Uncharacterized protein</fullName>
    </submittedName>
</protein>
<gene>
    <name evidence="1" type="ORF">KFE25_013777</name>
</gene>
<evidence type="ECO:0000313" key="1">
    <source>
        <dbReference type="EMBL" id="KAG8468694.1"/>
    </source>
</evidence>
<organism evidence="1 2">
    <name type="scientific">Diacronema lutheri</name>
    <name type="common">Unicellular marine alga</name>
    <name type="synonym">Monochrysis lutheri</name>
    <dbReference type="NCBI Taxonomy" id="2081491"/>
    <lineage>
        <taxon>Eukaryota</taxon>
        <taxon>Haptista</taxon>
        <taxon>Haptophyta</taxon>
        <taxon>Pavlovophyceae</taxon>
        <taxon>Pavlovales</taxon>
        <taxon>Pavlovaceae</taxon>
        <taxon>Diacronema</taxon>
    </lineage>
</organism>